<dbReference type="InterPro" id="IPR023996">
    <property type="entry name" value="TonB-dep_OMP_SusC/RagA"/>
</dbReference>
<evidence type="ECO:0000256" key="3">
    <source>
        <dbReference type="ARBA" id="ARBA00022452"/>
    </source>
</evidence>
<feature type="signal peptide" evidence="8">
    <location>
        <begin position="1"/>
        <end position="32"/>
    </location>
</feature>
<dbReference type="GO" id="GO:0009279">
    <property type="term" value="C:cell outer membrane"/>
    <property type="evidence" value="ECO:0007669"/>
    <property type="project" value="UniProtKB-SubCell"/>
</dbReference>
<comment type="caution">
    <text evidence="10">The sequence shown here is derived from an EMBL/GenBank/DDBJ whole genome shotgun (WGS) entry which is preliminary data.</text>
</comment>
<evidence type="ECO:0000256" key="4">
    <source>
        <dbReference type="ARBA" id="ARBA00022692"/>
    </source>
</evidence>
<proteinExistence type="inferred from homology"/>
<dbReference type="InterPro" id="IPR012910">
    <property type="entry name" value="Plug_dom"/>
</dbReference>
<evidence type="ECO:0000256" key="7">
    <source>
        <dbReference type="PROSITE-ProRule" id="PRU01360"/>
    </source>
</evidence>
<dbReference type="PROSITE" id="PS52016">
    <property type="entry name" value="TONB_DEPENDENT_REC_3"/>
    <property type="match status" value="1"/>
</dbReference>
<keyword evidence="2 7" id="KW-0813">Transport</keyword>
<evidence type="ECO:0000256" key="8">
    <source>
        <dbReference type="SAM" id="SignalP"/>
    </source>
</evidence>
<keyword evidence="6 7" id="KW-0998">Cell outer membrane</keyword>
<evidence type="ECO:0000256" key="5">
    <source>
        <dbReference type="ARBA" id="ARBA00023136"/>
    </source>
</evidence>
<gene>
    <name evidence="10" type="ORF">H6D15_07450</name>
</gene>
<dbReference type="NCBIfam" id="TIGR04056">
    <property type="entry name" value="OMP_RagA_SusC"/>
    <property type="match status" value="1"/>
</dbReference>
<evidence type="ECO:0000313" key="10">
    <source>
        <dbReference type="EMBL" id="MBM6857430.1"/>
    </source>
</evidence>
<dbReference type="Gene3D" id="2.60.40.1120">
    <property type="entry name" value="Carboxypeptidase-like, regulatory domain"/>
    <property type="match status" value="1"/>
</dbReference>
<dbReference type="RefSeq" id="WP_204971621.1">
    <property type="nucleotide sequence ID" value="NZ_JAAZTS010000009.1"/>
</dbReference>
<evidence type="ECO:0000256" key="1">
    <source>
        <dbReference type="ARBA" id="ARBA00004571"/>
    </source>
</evidence>
<dbReference type="NCBIfam" id="TIGR04057">
    <property type="entry name" value="SusC_RagA_signa"/>
    <property type="match status" value="1"/>
</dbReference>
<keyword evidence="8" id="KW-0732">Signal</keyword>
<dbReference type="EMBL" id="JACJMO010000008">
    <property type="protein sequence ID" value="MBM6857430.1"/>
    <property type="molecule type" value="Genomic_DNA"/>
</dbReference>
<organism evidence="10 11">
    <name type="scientific">Caecibacteroides pullorum</name>
    <dbReference type="NCBI Taxonomy" id="2725562"/>
    <lineage>
        <taxon>Bacteria</taxon>
        <taxon>Pseudomonadati</taxon>
        <taxon>Bacteroidota</taxon>
        <taxon>Bacteroidia</taxon>
        <taxon>Bacteroidales</taxon>
        <taxon>Bacteroidaceae</taxon>
        <taxon>Caecibacteroides</taxon>
    </lineage>
</organism>
<dbReference type="InterPro" id="IPR023997">
    <property type="entry name" value="TonB-dep_OMP_SusC/RagA_CS"/>
</dbReference>
<dbReference type="Proteomes" id="UP000698924">
    <property type="component" value="Unassembled WGS sequence"/>
</dbReference>
<keyword evidence="3 7" id="KW-1134">Transmembrane beta strand</keyword>
<keyword evidence="5 7" id="KW-0472">Membrane</keyword>
<dbReference type="Gene3D" id="2.170.130.10">
    <property type="entry name" value="TonB-dependent receptor, plug domain"/>
    <property type="match status" value="1"/>
</dbReference>
<dbReference type="Pfam" id="PF07715">
    <property type="entry name" value="Plug"/>
    <property type="match status" value="1"/>
</dbReference>
<evidence type="ECO:0000259" key="9">
    <source>
        <dbReference type="Pfam" id="PF07715"/>
    </source>
</evidence>
<keyword evidence="11" id="KW-1185">Reference proteome</keyword>
<keyword evidence="10" id="KW-0675">Receptor</keyword>
<dbReference type="InterPro" id="IPR037066">
    <property type="entry name" value="Plug_dom_sf"/>
</dbReference>
<dbReference type="Gene3D" id="2.40.170.20">
    <property type="entry name" value="TonB-dependent receptor, beta-barrel domain"/>
    <property type="match status" value="1"/>
</dbReference>
<evidence type="ECO:0000256" key="2">
    <source>
        <dbReference type="ARBA" id="ARBA00022448"/>
    </source>
</evidence>
<dbReference type="InterPro" id="IPR036942">
    <property type="entry name" value="Beta-barrel_TonB_sf"/>
</dbReference>
<dbReference type="InterPro" id="IPR008969">
    <property type="entry name" value="CarboxyPept-like_regulatory"/>
</dbReference>
<keyword evidence="4 7" id="KW-0812">Transmembrane</keyword>
<dbReference type="InterPro" id="IPR039426">
    <property type="entry name" value="TonB-dep_rcpt-like"/>
</dbReference>
<feature type="domain" description="TonB-dependent receptor plug" evidence="9">
    <location>
        <begin position="137"/>
        <end position="243"/>
    </location>
</feature>
<dbReference type="SUPFAM" id="SSF49464">
    <property type="entry name" value="Carboxypeptidase regulatory domain-like"/>
    <property type="match status" value="1"/>
</dbReference>
<evidence type="ECO:0000256" key="6">
    <source>
        <dbReference type="ARBA" id="ARBA00023237"/>
    </source>
</evidence>
<dbReference type="SUPFAM" id="SSF56935">
    <property type="entry name" value="Porins"/>
    <property type="match status" value="1"/>
</dbReference>
<sequence length="1102" mass="123484">MKSNSCKNNRRAMMALLLCTGFIAMHPLAMSAKEDVSSLNVVQQQKFVTGVIKDATGEPVIGANVREQSNPTNGTITDLDGKFSLSVAKATKLEISFIGYKTVVVDAVPGKSIDVVLEDDTEMLQEVVVVGYGTMRKKDLTGSVVQINANKVADQNPTSVQDVLRGTPGLQIGYDASAKGSDASIQLRGQNSLGTNASPMIVLDGMAFYGELSEINPDDIAQIDVLKDASSAAIYGAKAAAGVIIITTKKGKQGKPIINVGANLSVANKSDYRDYYDAAGYLKFHQDWRKMYYTYGQGEDGLYGYYQAKDGNGNLLYPEGYYDDPRTMSAAEQSAWASNIGVSGIGLSEGESMLSLFARRLEFNNSPLMMENFLNGRMVDWNDYTFRTGFNQDYNASISGATERVNYYFSLGYINNEGAVQGNEYNAFRSNMKINAKITDWLEVGANVNFQDRSDGDIQVSLGSNYWDNNMLRNSPYASMYTEDGGYEQYPMSGLPTNGGYNYYHYRQYYDLEKGYTVLNTIFNAKVTLPAGFTYQFNIAPRYQWYYNRYWMSADLPNSSASSQGVDRGWSKNFDWNLNNTITWDKIFGDHHFTATLVQEAEEHRYWSDVINARNITPSDALGFHYTQGANKTQSSFSTNDSHYTAASYLGRLFYSFKDRYMFTGTFRRDGYSGFGANNPWGNFGSVGVSWVFSEESFMADTHDWMDMGKLRLSWGTNGNREFGDVYSTLANLALAGGNMVYYQNGNSNVVNPLYMSRLAAPNLEWEKTQAWNVGLDFSFLNGRLTANMDYYFKKTTDMIMSQRLPNFSGFSSIMANLGEVQNQGFEIALNSTNIQNEKFTWNTSAGFSINKNKINHIYYDYDENGVEKDDTSNGWFIGQPIGTIWYYETDGVWQNTPEDIKAAALVGQKPGDPKVVNHYTEDDQILEDGTRIPVYNDNDKIYQGTTAPPIYWNLRNDFTLWKDLTLSISFYSYMGHKSQAGYWLNQENGGSQVTNGFNVAAREYWTPDNPTNDYCRLNAAGPNTGLAGGVDKVYNRSFVRLDDITIGYNLPQKWTKKFMVDRIRLTASCKNVCTFDSWEYGDPETGGLATRTFNFGINVTL</sequence>
<feature type="chain" id="PRO_5041262801" evidence="8">
    <location>
        <begin position="33"/>
        <end position="1102"/>
    </location>
</feature>
<name>A0AA41DBD2_9BACT</name>
<dbReference type="AlphaFoldDB" id="A0AA41DBD2"/>
<evidence type="ECO:0000313" key="11">
    <source>
        <dbReference type="Proteomes" id="UP000698924"/>
    </source>
</evidence>
<reference evidence="10 11" key="1">
    <citation type="journal article" date="2021" name="Sci. Rep.">
        <title>The distribution of antibiotic resistance genes in chicken gut microbiota commensals.</title>
        <authorList>
            <person name="Juricova H."/>
            <person name="Matiasovicova J."/>
            <person name="Kubasova T."/>
            <person name="Cejkova D."/>
            <person name="Rychlik I."/>
        </authorList>
    </citation>
    <scope>NUCLEOTIDE SEQUENCE [LARGE SCALE GENOMIC DNA]</scope>
    <source>
        <strain evidence="10 11">An421</strain>
    </source>
</reference>
<accession>A0AA41DBD2</accession>
<comment type="subcellular location">
    <subcellularLocation>
        <location evidence="1 7">Cell outer membrane</location>
        <topology evidence="1 7">Multi-pass membrane protein</topology>
    </subcellularLocation>
</comment>
<dbReference type="Pfam" id="PF13715">
    <property type="entry name" value="CarbopepD_reg_2"/>
    <property type="match status" value="1"/>
</dbReference>
<protein>
    <submittedName>
        <fullName evidence="10">TonB-dependent receptor</fullName>
    </submittedName>
</protein>
<comment type="similarity">
    <text evidence="7">Belongs to the TonB-dependent receptor family.</text>
</comment>